<dbReference type="InterPro" id="IPR016185">
    <property type="entry name" value="PreATP-grasp_dom_sf"/>
</dbReference>
<keyword evidence="11" id="KW-1185">Reference proteome</keyword>
<comment type="cofactor">
    <cofactor evidence="1">
        <name>biotin</name>
        <dbReference type="ChEBI" id="CHEBI:57586"/>
    </cofactor>
</comment>
<dbReference type="PANTHER" id="PTHR18866">
    <property type="entry name" value="CARBOXYLASE:PYRUVATE/ACETYL-COA/PROPIONYL-COA CARBOXYLASE"/>
    <property type="match status" value="1"/>
</dbReference>
<dbReference type="InterPro" id="IPR011761">
    <property type="entry name" value="ATP-grasp"/>
</dbReference>
<keyword evidence="5" id="KW-0092">Biotin</keyword>
<dbReference type="PROSITE" id="PS00867">
    <property type="entry name" value="CPSASE_2"/>
    <property type="match status" value="1"/>
</dbReference>
<evidence type="ECO:0000256" key="4">
    <source>
        <dbReference type="ARBA" id="ARBA00022840"/>
    </source>
</evidence>
<feature type="domain" description="Lipoyl-binding" evidence="7">
    <location>
        <begin position="516"/>
        <end position="591"/>
    </location>
</feature>
<feature type="domain" description="ATP-grasp" evidence="8">
    <location>
        <begin position="137"/>
        <end position="334"/>
    </location>
</feature>
<dbReference type="FunFam" id="3.40.50.20:FF:000010">
    <property type="entry name" value="Propionyl-CoA carboxylase subunit alpha"/>
    <property type="match status" value="1"/>
</dbReference>
<dbReference type="Pfam" id="PF00289">
    <property type="entry name" value="Biotin_carb_N"/>
    <property type="match status" value="1"/>
</dbReference>
<gene>
    <name evidence="10" type="ORF">CLV47_101396</name>
</gene>
<name>A0A2T1A6Q0_9ACTN</name>
<dbReference type="GO" id="GO:0005524">
    <property type="term" value="F:ATP binding"/>
    <property type="evidence" value="ECO:0007669"/>
    <property type="project" value="UniProtKB-UniRule"/>
</dbReference>
<dbReference type="InterPro" id="IPR011053">
    <property type="entry name" value="Single_hybrid_motif"/>
</dbReference>
<evidence type="ECO:0000259" key="8">
    <source>
        <dbReference type="PROSITE" id="PS50975"/>
    </source>
</evidence>
<dbReference type="AlphaFoldDB" id="A0A2T1A6Q0"/>
<dbReference type="SUPFAM" id="SSF52440">
    <property type="entry name" value="PreATP-grasp domain"/>
    <property type="match status" value="1"/>
</dbReference>
<dbReference type="SUPFAM" id="SSF51246">
    <property type="entry name" value="Rudiment single hybrid motif"/>
    <property type="match status" value="1"/>
</dbReference>
<reference evidence="10 11" key="1">
    <citation type="submission" date="2018-03" db="EMBL/GenBank/DDBJ databases">
        <title>Genomic Encyclopedia of Archaeal and Bacterial Type Strains, Phase II (KMG-II): from individual species to whole genera.</title>
        <authorList>
            <person name="Goeker M."/>
        </authorList>
    </citation>
    <scope>NUCLEOTIDE SEQUENCE [LARGE SCALE GENOMIC DNA]</scope>
    <source>
        <strain evidence="10 11">DSM 100065</strain>
    </source>
</reference>
<dbReference type="SMART" id="SM00878">
    <property type="entry name" value="Biotin_carb_C"/>
    <property type="match status" value="1"/>
</dbReference>
<dbReference type="SUPFAM" id="SSF51230">
    <property type="entry name" value="Single hybrid motif"/>
    <property type="match status" value="1"/>
</dbReference>
<dbReference type="PROSITE" id="PS50979">
    <property type="entry name" value="BC"/>
    <property type="match status" value="1"/>
</dbReference>
<dbReference type="CDD" id="cd06850">
    <property type="entry name" value="biotinyl_domain"/>
    <property type="match status" value="1"/>
</dbReference>
<dbReference type="PANTHER" id="PTHR18866:SF126">
    <property type="entry name" value="BIOTIN CARBOXYLASE"/>
    <property type="match status" value="1"/>
</dbReference>
<dbReference type="Proteomes" id="UP000237752">
    <property type="component" value="Unassembled WGS sequence"/>
</dbReference>
<evidence type="ECO:0000259" key="9">
    <source>
        <dbReference type="PROSITE" id="PS50979"/>
    </source>
</evidence>
<dbReference type="InterPro" id="IPR005482">
    <property type="entry name" value="Biotin_COase_C"/>
</dbReference>
<keyword evidence="2" id="KW-0436">Ligase</keyword>
<dbReference type="InterPro" id="IPR001882">
    <property type="entry name" value="Biotin_BS"/>
</dbReference>
<evidence type="ECO:0000313" key="10">
    <source>
        <dbReference type="EMBL" id="PRZ44270.1"/>
    </source>
</evidence>
<evidence type="ECO:0000313" key="11">
    <source>
        <dbReference type="Proteomes" id="UP000237752"/>
    </source>
</evidence>
<sequence>MRIGDPSMTVQPELRHGDFTGVLVANRGEIAVRVIRTAHDEGLRTIAVHSDADADAPHVRLADEAHALPGNLAATTYLDIERLVDIALASGAEAVHPGYGFLSESAEFARAVTAAGLIWVGPPPAAIEMLGDKVKARAVARSVGAPLTPGTAEPVSSVADVDEFVAAHGMPIAIKAVFGGGGRGLRVVHDRSRIAEELESARREAVAAFGRGECFIERYLERPRHVEAQLLVDRYGDAVVVGTRDCSLQRRHQKLVEEAPAPFLAEEQTGAIVDASLRIGAAAGYVGAGTVEFLIGNDGTVSFLEVNTRLQVEHPVTEETTGVDLVSEQFAIARGERLRFSVMPPARGHSIELRINSEDPSEGFRPVPGRITRWNFPRSPGLRLDAGVETGTTVTEFYDSMLGKLIVTGKDRATALARARRALEELHVEGVPTVLTLDRAILAHPDFTAPNGTFGVHTGWIESNLDQLLGEDRSGDDSSNIVEVAIGRNVHRIELPGLATLGERADSIRSSVNRKIATVELSDAVVTPMQGTVVKVMVAEGDRVVQGDIVAALEAMKMENPVLAHRSGTVRNLKVVVGDVCGQGEQICVIESDS</sequence>
<feature type="domain" description="Biotin carboxylation" evidence="9">
    <location>
        <begin position="18"/>
        <end position="462"/>
    </location>
</feature>
<dbReference type="PROSITE" id="PS00188">
    <property type="entry name" value="BIOTIN"/>
    <property type="match status" value="1"/>
</dbReference>
<evidence type="ECO:0000256" key="3">
    <source>
        <dbReference type="ARBA" id="ARBA00022741"/>
    </source>
</evidence>
<dbReference type="Gene3D" id="2.40.50.100">
    <property type="match status" value="1"/>
</dbReference>
<dbReference type="GO" id="GO:0016874">
    <property type="term" value="F:ligase activity"/>
    <property type="evidence" value="ECO:0007669"/>
    <property type="project" value="UniProtKB-KW"/>
</dbReference>
<keyword evidence="4 6" id="KW-0067">ATP-binding</keyword>
<dbReference type="InterPro" id="IPR000089">
    <property type="entry name" value="Biotin_lipoyl"/>
</dbReference>
<protein>
    <submittedName>
        <fullName evidence="10">Acetyl-CoA/propionyl-CoA carboxylase, biotin carboxylase, biotin carboxyl carrier protein</fullName>
    </submittedName>
</protein>
<comment type="caution">
    <text evidence="10">The sequence shown here is derived from an EMBL/GenBank/DDBJ whole genome shotgun (WGS) entry which is preliminary data.</text>
</comment>
<evidence type="ECO:0000256" key="6">
    <source>
        <dbReference type="PROSITE-ProRule" id="PRU00409"/>
    </source>
</evidence>
<dbReference type="InterPro" id="IPR011054">
    <property type="entry name" value="Rudment_hybrid_motif"/>
</dbReference>
<accession>A0A2T1A6Q0</accession>
<evidence type="ECO:0000256" key="5">
    <source>
        <dbReference type="ARBA" id="ARBA00023267"/>
    </source>
</evidence>
<dbReference type="Gene3D" id="3.30.470.20">
    <property type="entry name" value="ATP-grasp fold, B domain"/>
    <property type="match status" value="1"/>
</dbReference>
<dbReference type="InterPro" id="IPR005479">
    <property type="entry name" value="CPAse_ATP-bd"/>
</dbReference>
<dbReference type="GO" id="GO:0046872">
    <property type="term" value="F:metal ion binding"/>
    <property type="evidence" value="ECO:0007669"/>
    <property type="project" value="InterPro"/>
</dbReference>
<dbReference type="EMBL" id="PVUE01000001">
    <property type="protein sequence ID" value="PRZ44270.1"/>
    <property type="molecule type" value="Genomic_DNA"/>
</dbReference>
<dbReference type="Pfam" id="PF00364">
    <property type="entry name" value="Biotin_lipoyl"/>
    <property type="match status" value="1"/>
</dbReference>
<dbReference type="Pfam" id="PF02786">
    <property type="entry name" value="CPSase_L_D2"/>
    <property type="match status" value="1"/>
</dbReference>
<dbReference type="InterPro" id="IPR005481">
    <property type="entry name" value="BC-like_N"/>
</dbReference>
<organism evidence="10 11">
    <name type="scientific">Antricoccus suffuscus</name>
    <dbReference type="NCBI Taxonomy" id="1629062"/>
    <lineage>
        <taxon>Bacteria</taxon>
        <taxon>Bacillati</taxon>
        <taxon>Actinomycetota</taxon>
        <taxon>Actinomycetes</taxon>
        <taxon>Geodermatophilales</taxon>
        <taxon>Antricoccaceae</taxon>
        <taxon>Antricoccus</taxon>
    </lineage>
</organism>
<dbReference type="PROSITE" id="PS50968">
    <property type="entry name" value="BIOTINYL_LIPOYL"/>
    <property type="match status" value="1"/>
</dbReference>
<evidence type="ECO:0000256" key="2">
    <source>
        <dbReference type="ARBA" id="ARBA00022598"/>
    </source>
</evidence>
<dbReference type="InterPro" id="IPR050856">
    <property type="entry name" value="Biotin_carboxylase_complex"/>
</dbReference>
<proteinExistence type="predicted"/>
<dbReference type="InterPro" id="IPR011764">
    <property type="entry name" value="Biotin_carboxylation_dom"/>
</dbReference>
<keyword evidence="3 6" id="KW-0547">Nucleotide-binding</keyword>
<dbReference type="SUPFAM" id="SSF56059">
    <property type="entry name" value="Glutathione synthetase ATP-binding domain-like"/>
    <property type="match status" value="1"/>
</dbReference>
<evidence type="ECO:0000259" key="7">
    <source>
        <dbReference type="PROSITE" id="PS50968"/>
    </source>
</evidence>
<dbReference type="Pfam" id="PF02785">
    <property type="entry name" value="Biotin_carb_C"/>
    <property type="match status" value="1"/>
</dbReference>
<evidence type="ECO:0000256" key="1">
    <source>
        <dbReference type="ARBA" id="ARBA00001953"/>
    </source>
</evidence>
<dbReference type="PROSITE" id="PS50975">
    <property type="entry name" value="ATP_GRASP"/>
    <property type="match status" value="1"/>
</dbReference>